<comment type="caution">
    <text evidence="2">The sequence shown here is derived from an EMBL/GenBank/DDBJ whole genome shotgun (WGS) entry which is preliminary data.</text>
</comment>
<accession>A0ABY2BTT6</accession>
<evidence type="ECO:0000256" key="1">
    <source>
        <dbReference type="SAM" id="MobiDB-lite"/>
    </source>
</evidence>
<gene>
    <name evidence="2" type="ORF">EV644_10116</name>
</gene>
<dbReference type="EMBL" id="SLWM01000001">
    <property type="protein sequence ID" value="TCO31376.1"/>
    <property type="molecule type" value="Genomic_DNA"/>
</dbReference>
<sequence length="102" mass="11087">MHELHVNGFDVEAGVRHTGRGGDGDPVVPLVALEIEGRPSPDARDESLWLRLTVDVARALAAELIQEADRAELLARRRGGAPQSGDLDDGQYRRPPRSAREG</sequence>
<reference evidence="2 3" key="1">
    <citation type="journal article" date="2015" name="Stand. Genomic Sci.">
        <title>Genomic Encyclopedia of Bacterial and Archaeal Type Strains, Phase III: the genomes of soil and plant-associated and newly described type strains.</title>
        <authorList>
            <person name="Whitman W.B."/>
            <person name="Woyke T."/>
            <person name="Klenk H.P."/>
            <person name="Zhou Y."/>
            <person name="Lilburn T.G."/>
            <person name="Beck B.J."/>
            <person name="De Vos P."/>
            <person name="Vandamme P."/>
            <person name="Eisen J.A."/>
            <person name="Garrity G."/>
            <person name="Hugenholtz P."/>
            <person name="Kyrpides N.C."/>
        </authorList>
    </citation>
    <scope>NUCLEOTIDE SEQUENCE [LARGE SCALE GENOMIC DNA]</scope>
    <source>
        <strain evidence="2 3">VKM Ac-2538</strain>
    </source>
</reference>
<dbReference type="Proteomes" id="UP000295818">
    <property type="component" value="Unassembled WGS sequence"/>
</dbReference>
<evidence type="ECO:0008006" key="4">
    <source>
        <dbReference type="Google" id="ProtNLM"/>
    </source>
</evidence>
<feature type="region of interest" description="Disordered" evidence="1">
    <location>
        <begin position="76"/>
        <end position="102"/>
    </location>
</feature>
<keyword evidence="3" id="KW-1185">Reference proteome</keyword>
<proteinExistence type="predicted"/>
<organism evidence="2 3">
    <name type="scientific">Kribbella orskensis</name>
    <dbReference type="NCBI Taxonomy" id="2512216"/>
    <lineage>
        <taxon>Bacteria</taxon>
        <taxon>Bacillati</taxon>
        <taxon>Actinomycetota</taxon>
        <taxon>Actinomycetes</taxon>
        <taxon>Propionibacteriales</taxon>
        <taxon>Kribbellaceae</taxon>
        <taxon>Kribbella</taxon>
    </lineage>
</organism>
<protein>
    <recommendedName>
        <fullName evidence="4">YbaB/EbfC DNA-binding family protein</fullName>
    </recommendedName>
</protein>
<name>A0ABY2BTT6_9ACTN</name>
<evidence type="ECO:0000313" key="3">
    <source>
        <dbReference type="Proteomes" id="UP000295818"/>
    </source>
</evidence>
<evidence type="ECO:0000313" key="2">
    <source>
        <dbReference type="EMBL" id="TCO31376.1"/>
    </source>
</evidence>